<dbReference type="Gene3D" id="3.30.70.270">
    <property type="match status" value="1"/>
</dbReference>
<dbReference type="EMBL" id="BKCJ010563647">
    <property type="protein sequence ID" value="GFB15341.1"/>
    <property type="molecule type" value="Genomic_DNA"/>
</dbReference>
<dbReference type="PANTHER" id="PTHR24559:SF429">
    <property type="entry name" value="RNA-DIRECTED DNA POLYMERASE HOMOLOG"/>
    <property type="match status" value="1"/>
</dbReference>
<feature type="domain" description="Reverse transcriptase" evidence="2">
    <location>
        <begin position="231"/>
        <end position="329"/>
    </location>
</feature>
<feature type="compositionally biased region" description="Basic and acidic residues" evidence="1">
    <location>
        <begin position="38"/>
        <end position="47"/>
    </location>
</feature>
<evidence type="ECO:0000256" key="1">
    <source>
        <dbReference type="SAM" id="MobiDB-lite"/>
    </source>
</evidence>
<feature type="region of interest" description="Disordered" evidence="1">
    <location>
        <begin position="1"/>
        <end position="57"/>
    </location>
</feature>
<dbReference type="Gene3D" id="3.10.10.10">
    <property type="entry name" value="HIV Type 1 Reverse Transcriptase, subunit A, domain 1"/>
    <property type="match status" value="1"/>
</dbReference>
<sequence length="366" mass="41775">LPSNTITNPKEDLKGINTQSGIAYKGPAIPTTSSLPKLVERETEVTKDTVPPTNNKSTRYVQPSIVEIENPIPNSEPVEAPVSAPNPNLKLSIPYLSRLHDQKLRDKNNDQKEKIFQIFQKLDFNISFADVLILMPKDSDILLEETDAFLAIDDEPISPEIDDCYYDFEGDILLLEEFLNDDPSSPTLPPQGLKVLKSHKKALSWQLSDIKGGFTIGENEENELIPTRLVTDWRVCIDYQGLNEATRKDHFPLPFMDQMLERLVGNEYYCFLDGFLGYFQIPIDPQYQEKTTFTCPYGTFAYHRMPFGLCNAPGTFQRCMVAIFYDMIEKRWKSLWTTSRSLGILLELVFPIWTRCLSGVKTPVFV</sequence>
<dbReference type="CDD" id="cd01647">
    <property type="entry name" value="RT_LTR"/>
    <property type="match status" value="1"/>
</dbReference>
<protein>
    <submittedName>
        <fullName evidence="3">Reverse transcriptase domain-containing protein</fullName>
    </submittedName>
</protein>
<organism evidence="3">
    <name type="scientific">Tanacetum cinerariifolium</name>
    <name type="common">Dalmatian daisy</name>
    <name type="synonym">Chrysanthemum cinerariifolium</name>
    <dbReference type="NCBI Taxonomy" id="118510"/>
    <lineage>
        <taxon>Eukaryota</taxon>
        <taxon>Viridiplantae</taxon>
        <taxon>Streptophyta</taxon>
        <taxon>Embryophyta</taxon>
        <taxon>Tracheophyta</taxon>
        <taxon>Spermatophyta</taxon>
        <taxon>Magnoliopsida</taxon>
        <taxon>eudicotyledons</taxon>
        <taxon>Gunneridae</taxon>
        <taxon>Pentapetalae</taxon>
        <taxon>asterids</taxon>
        <taxon>campanulids</taxon>
        <taxon>Asterales</taxon>
        <taxon>Asteraceae</taxon>
        <taxon>Asteroideae</taxon>
        <taxon>Anthemideae</taxon>
        <taxon>Anthemidinae</taxon>
        <taxon>Tanacetum</taxon>
    </lineage>
</organism>
<dbReference type="InterPro" id="IPR053134">
    <property type="entry name" value="RNA-dir_DNA_polymerase"/>
</dbReference>
<dbReference type="Pfam" id="PF00078">
    <property type="entry name" value="RVT_1"/>
    <property type="match status" value="1"/>
</dbReference>
<feature type="non-terminal residue" evidence="3">
    <location>
        <position position="1"/>
    </location>
</feature>
<keyword evidence="3" id="KW-0808">Transferase</keyword>
<evidence type="ECO:0000313" key="3">
    <source>
        <dbReference type="EMBL" id="GFB15341.1"/>
    </source>
</evidence>
<dbReference type="InterPro" id="IPR043502">
    <property type="entry name" value="DNA/RNA_pol_sf"/>
</dbReference>
<accession>A0A699KX63</accession>
<dbReference type="SUPFAM" id="SSF56672">
    <property type="entry name" value="DNA/RNA polymerases"/>
    <property type="match status" value="1"/>
</dbReference>
<gene>
    <name evidence="3" type="ORF">Tci_687312</name>
</gene>
<dbReference type="PANTHER" id="PTHR24559">
    <property type="entry name" value="TRANSPOSON TY3-I GAG-POL POLYPROTEIN"/>
    <property type="match status" value="1"/>
</dbReference>
<reference evidence="3" key="1">
    <citation type="journal article" date="2019" name="Sci. Rep.">
        <title>Draft genome of Tanacetum cinerariifolium, the natural source of mosquito coil.</title>
        <authorList>
            <person name="Yamashiro T."/>
            <person name="Shiraishi A."/>
            <person name="Satake H."/>
            <person name="Nakayama K."/>
        </authorList>
    </citation>
    <scope>NUCLEOTIDE SEQUENCE</scope>
</reference>
<evidence type="ECO:0000259" key="2">
    <source>
        <dbReference type="Pfam" id="PF00078"/>
    </source>
</evidence>
<comment type="caution">
    <text evidence="3">The sequence shown here is derived from an EMBL/GenBank/DDBJ whole genome shotgun (WGS) entry which is preliminary data.</text>
</comment>
<name>A0A699KX63_TANCI</name>
<dbReference type="AlphaFoldDB" id="A0A699KX63"/>
<proteinExistence type="predicted"/>
<keyword evidence="3" id="KW-0695">RNA-directed DNA polymerase</keyword>
<dbReference type="InterPro" id="IPR043128">
    <property type="entry name" value="Rev_trsase/Diguanyl_cyclase"/>
</dbReference>
<keyword evidence="3" id="KW-0548">Nucleotidyltransferase</keyword>
<dbReference type="InterPro" id="IPR000477">
    <property type="entry name" value="RT_dom"/>
</dbReference>
<dbReference type="GO" id="GO:0003964">
    <property type="term" value="F:RNA-directed DNA polymerase activity"/>
    <property type="evidence" value="ECO:0007669"/>
    <property type="project" value="UniProtKB-KW"/>
</dbReference>